<feature type="non-terminal residue" evidence="2">
    <location>
        <position position="1"/>
    </location>
</feature>
<comment type="caution">
    <text evidence="2">The sequence shown here is derived from an EMBL/GenBank/DDBJ whole genome shotgun (WGS) entry which is preliminary data.</text>
</comment>
<gene>
    <name evidence="2" type="ORF">S12H4_61409</name>
</gene>
<dbReference type="AlphaFoldDB" id="X1VLI6"/>
<reference evidence="2" key="1">
    <citation type="journal article" date="2014" name="Front. Microbiol.">
        <title>High frequency of phylogenetically diverse reductive dehalogenase-homologous genes in deep subseafloor sedimentary metagenomes.</title>
        <authorList>
            <person name="Kawai M."/>
            <person name="Futagami T."/>
            <person name="Toyoda A."/>
            <person name="Takaki Y."/>
            <person name="Nishi S."/>
            <person name="Hori S."/>
            <person name="Arai W."/>
            <person name="Tsubouchi T."/>
            <person name="Morono Y."/>
            <person name="Uchiyama I."/>
            <person name="Ito T."/>
            <person name="Fujiyama A."/>
            <person name="Inagaki F."/>
            <person name="Takami H."/>
        </authorList>
    </citation>
    <scope>NUCLEOTIDE SEQUENCE</scope>
    <source>
        <strain evidence="2">Expedition CK06-06</strain>
    </source>
</reference>
<sequence>GLNSPLGEIVGIEVLDHIIICDKKYLSLKRQGLF</sequence>
<feature type="domain" description="RadC-like JAB" evidence="1">
    <location>
        <begin position="6"/>
        <end position="33"/>
    </location>
</feature>
<accession>X1VLI6</accession>
<dbReference type="Gene3D" id="3.40.140.10">
    <property type="entry name" value="Cytidine Deaminase, domain 2"/>
    <property type="match status" value="1"/>
</dbReference>
<organism evidence="2">
    <name type="scientific">marine sediment metagenome</name>
    <dbReference type="NCBI Taxonomy" id="412755"/>
    <lineage>
        <taxon>unclassified sequences</taxon>
        <taxon>metagenomes</taxon>
        <taxon>ecological metagenomes</taxon>
    </lineage>
</organism>
<name>X1VLI6_9ZZZZ</name>
<evidence type="ECO:0000313" key="2">
    <source>
        <dbReference type="EMBL" id="GAJ20222.1"/>
    </source>
</evidence>
<dbReference type="Pfam" id="PF04002">
    <property type="entry name" value="RadC"/>
    <property type="match status" value="1"/>
</dbReference>
<protein>
    <recommendedName>
        <fullName evidence="1">RadC-like JAB domain-containing protein</fullName>
    </recommendedName>
</protein>
<evidence type="ECO:0000259" key="1">
    <source>
        <dbReference type="Pfam" id="PF04002"/>
    </source>
</evidence>
<proteinExistence type="predicted"/>
<dbReference type="EMBL" id="BARW01040752">
    <property type="protein sequence ID" value="GAJ20222.1"/>
    <property type="molecule type" value="Genomic_DNA"/>
</dbReference>
<dbReference type="InterPro" id="IPR025657">
    <property type="entry name" value="RadC_JAB"/>
</dbReference>